<dbReference type="PRINTS" id="PR00038">
    <property type="entry name" value="HTHLUXR"/>
</dbReference>
<keyword evidence="1 5" id="KW-0597">Phosphoprotein</keyword>
<feature type="modified residue" description="4-aspartylphosphate" evidence="5">
    <location>
        <position position="54"/>
    </location>
</feature>
<dbReference type="GO" id="GO:0000160">
    <property type="term" value="P:phosphorelay signal transduction system"/>
    <property type="evidence" value="ECO:0007669"/>
    <property type="project" value="InterPro"/>
</dbReference>
<keyword evidence="4" id="KW-0804">Transcription</keyword>
<feature type="domain" description="Response regulatory" evidence="7">
    <location>
        <begin position="3"/>
        <end position="119"/>
    </location>
</feature>
<dbReference type="InterPro" id="IPR000792">
    <property type="entry name" value="Tscrpt_reg_LuxR_C"/>
</dbReference>
<gene>
    <name evidence="8" type="ORF">SAMN05443547_1612</name>
</gene>
<dbReference type="PANTHER" id="PTHR43214">
    <property type="entry name" value="TWO-COMPONENT RESPONSE REGULATOR"/>
    <property type="match status" value="1"/>
</dbReference>
<dbReference type="PROSITE" id="PS00622">
    <property type="entry name" value="HTH_LUXR_1"/>
    <property type="match status" value="1"/>
</dbReference>
<keyword evidence="9" id="KW-1185">Reference proteome</keyword>
<evidence type="ECO:0000313" key="9">
    <source>
        <dbReference type="Proteomes" id="UP000184611"/>
    </source>
</evidence>
<dbReference type="SUPFAM" id="SSF46894">
    <property type="entry name" value="C-terminal effector domain of the bipartite response regulators"/>
    <property type="match status" value="1"/>
</dbReference>
<keyword evidence="2" id="KW-0805">Transcription regulation</keyword>
<accession>A0A1M7ZXA3</accession>
<dbReference type="GO" id="GO:0006355">
    <property type="term" value="P:regulation of DNA-templated transcription"/>
    <property type="evidence" value="ECO:0007669"/>
    <property type="project" value="InterPro"/>
</dbReference>
<dbReference type="PROSITE" id="PS50110">
    <property type="entry name" value="RESPONSE_REGULATORY"/>
    <property type="match status" value="1"/>
</dbReference>
<protein>
    <submittedName>
        <fullName evidence="8">Two component transcriptional regulator, LuxR family</fullName>
    </submittedName>
</protein>
<dbReference type="InterPro" id="IPR011006">
    <property type="entry name" value="CheY-like_superfamily"/>
</dbReference>
<reference evidence="9" key="1">
    <citation type="submission" date="2016-12" db="EMBL/GenBank/DDBJ databases">
        <authorList>
            <person name="Varghese N."/>
            <person name="Submissions S."/>
        </authorList>
    </citation>
    <scope>NUCLEOTIDE SEQUENCE [LARGE SCALE GENOMIC DNA]</scope>
    <source>
        <strain evidence="9">DSM 18830</strain>
    </source>
</reference>
<evidence type="ECO:0000259" key="6">
    <source>
        <dbReference type="PROSITE" id="PS50043"/>
    </source>
</evidence>
<dbReference type="CDD" id="cd17535">
    <property type="entry name" value="REC_NarL-like"/>
    <property type="match status" value="1"/>
</dbReference>
<dbReference type="PROSITE" id="PS50043">
    <property type="entry name" value="HTH_LUXR_2"/>
    <property type="match status" value="1"/>
</dbReference>
<proteinExistence type="predicted"/>
<evidence type="ECO:0000256" key="4">
    <source>
        <dbReference type="ARBA" id="ARBA00023163"/>
    </source>
</evidence>
<name>A0A1M7ZXA3_9FLAO</name>
<dbReference type="Gene3D" id="3.40.50.2300">
    <property type="match status" value="1"/>
</dbReference>
<dbReference type="InterPro" id="IPR016032">
    <property type="entry name" value="Sig_transdc_resp-reg_C-effctor"/>
</dbReference>
<dbReference type="SMART" id="SM00421">
    <property type="entry name" value="HTH_LUXR"/>
    <property type="match status" value="1"/>
</dbReference>
<dbReference type="CDD" id="cd06170">
    <property type="entry name" value="LuxR_C_like"/>
    <property type="match status" value="1"/>
</dbReference>
<feature type="domain" description="HTH luxR-type" evidence="6">
    <location>
        <begin position="143"/>
        <end position="208"/>
    </location>
</feature>
<dbReference type="Pfam" id="PF00196">
    <property type="entry name" value="GerE"/>
    <property type="match status" value="1"/>
</dbReference>
<dbReference type="GO" id="GO:0003677">
    <property type="term" value="F:DNA binding"/>
    <property type="evidence" value="ECO:0007669"/>
    <property type="project" value="UniProtKB-KW"/>
</dbReference>
<organism evidence="8 9">
    <name type="scientific">Flavobacterium cucumis</name>
    <dbReference type="NCBI Taxonomy" id="416016"/>
    <lineage>
        <taxon>Bacteria</taxon>
        <taxon>Pseudomonadati</taxon>
        <taxon>Bacteroidota</taxon>
        <taxon>Flavobacteriia</taxon>
        <taxon>Flavobacteriales</taxon>
        <taxon>Flavobacteriaceae</taxon>
        <taxon>Flavobacterium</taxon>
    </lineage>
</organism>
<evidence type="ECO:0000259" key="7">
    <source>
        <dbReference type="PROSITE" id="PS50110"/>
    </source>
</evidence>
<dbReference type="SUPFAM" id="SSF52172">
    <property type="entry name" value="CheY-like"/>
    <property type="match status" value="1"/>
</dbReference>
<dbReference type="InterPro" id="IPR001789">
    <property type="entry name" value="Sig_transdc_resp-reg_receiver"/>
</dbReference>
<dbReference type="PANTHER" id="PTHR43214:SF41">
    <property type="entry name" value="NITRATE_NITRITE RESPONSE REGULATOR PROTEIN NARP"/>
    <property type="match status" value="1"/>
</dbReference>
<dbReference type="Proteomes" id="UP000184611">
    <property type="component" value="Unassembled WGS sequence"/>
</dbReference>
<dbReference type="RefSeq" id="WP_073583172.1">
    <property type="nucleotide sequence ID" value="NZ_CBCSEA010000006.1"/>
</dbReference>
<dbReference type="STRING" id="416016.SAMN05443547_1612"/>
<evidence type="ECO:0000313" key="8">
    <source>
        <dbReference type="EMBL" id="SHO73257.1"/>
    </source>
</evidence>
<evidence type="ECO:0000256" key="1">
    <source>
        <dbReference type="ARBA" id="ARBA00022553"/>
    </source>
</evidence>
<dbReference type="SMART" id="SM00448">
    <property type="entry name" value="REC"/>
    <property type="match status" value="1"/>
</dbReference>
<dbReference type="InterPro" id="IPR058245">
    <property type="entry name" value="NreC/VraR/RcsB-like_REC"/>
</dbReference>
<sequence>MKKIVILEDDTSFREVIVSEIDKNPEMECIGSFSKIKDLTKNLPELFPDLFWLDISLPDGLITNHIVKIKQLYPNSLCLICSMHDDDEKVFAAIKSGADGYILKNSSLETMMTALDELFAGGSPMSPFIARKVINYMQDDVTEKAMLLNLTKREQEILSNLALGFQYKEVAEQLSVSLETIKKHVQNIYKKLHVQNRTEAINKFNKLNLL</sequence>
<keyword evidence="3" id="KW-0238">DNA-binding</keyword>
<evidence type="ECO:0000256" key="3">
    <source>
        <dbReference type="ARBA" id="ARBA00023125"/>
    </source>
</evidence>
<dbReference type="Pfam" id="PF00072">
    <property type="entry name" value="Response_reg"/>
    <property type="match status" value="1"/>
</dbReference>
<evidence type="ECO:0000256" key="2">
    <source>
        <dbReference type="ARBA" id="ARBA00023015"/>
    </source>
</evidence>
<dbReference type="EMBL" id="FRYK01000002">
    <property type="protein sequence ID" value="SHO73257.1"/>
    <property type="molecule type" value="Genomic_DNA"/>
</dbReference>
<evidence type="ECO:0000256" key="5">
    <source>
        <dbReference type="PROSITE-ProRule" id="PRU00169"/>
    </source>
</evidence>
<dbReference type="AlphaFoldDB" id="A0A1M7ZXA3"/>
<dbReference type="InterPro" id="IPR039420">
    <property type="entry name" value="WalR-like"/>
</dbReference>
<dbReference type="OrthoDB" id="9797341at2"/>